<evidence type="ECO:0000313" key="1">
    <source>
        <dbReference type="EMBL" id="VDZ56682.1"/>
    </source>
</evidence>
<reference evidence="1 2" key="1">
    <citation type="submission" date="2018-12" db="EMBL/GenBank/DDBJ databases">
        <authorList>
            <consortium name="Pathogen Informatics"/>
        </authorList>
    </citation>
    <scope>NUCLEOTIDE SEQUENCE [LARGE SCALE GENOMIC DNA]</scope>
    <source>
        <strain evidence="1 2">NCTC11214</strain>
    </source>
</reference>
<proteinExistence type="predicted"/>
<protein>
    <submittedName>
        <fullName evidence="1">Uncharacterized protein</fullName>
    </submittedName>
</protein>
<gene>
    <name evidence="1" type="ORF">NCTC11214_02188</name>
</gene>
<dbReference type="Proteomes" id="UP000281391">
    <property type="component" value="Chromosome"/>
</dbReference>
<dbReference type="KEGG" id="sof:NCTC11214_02188"/>
<dbReference type="EMBL" id="LR134117">
    <property type="protein sequence ID" value="VDZ56682.1"/>
    <property type="molecule type" value="Genomic_DNA"/>
</dbReference>
<name>A0A3S4DHE1_SEROD</name>
<sequence>MMMMSMKCEKLAVFREVAAPWLGCPLGSTF</sequence>
<accession>A0A3S4DHE1</accession>
<organism evidence="1 2">
    <name type="scientific">Serratia odorifera</name>
    <dbReference type="NCBI Taxonomy" id="618"/>
    <lineage>
        <taxon>Bacteria</taxon>
        <taxon>Pseudomonadati</taxon>
        <taxon>Pseudomonadota</taxon>
        <taxon>Gammaproteobacteria</taxon>
        <taxon>Enterobacterales</taxon>
        <taxon>Yersiniaceae</taxon>
        <taxon>Serratia</taxon>
    </lineage>
</organism>
<dbReference type="AlphaFoldDB" id="A0A3S4DHE1"/>
<evidence type="ECO:0000313" key="2">
    <source>
        <dbReference type="Proteomes" id="UP000281391"/>
    </source>
</evidence>